<comment type="similarity">
    <text evidence="1">Belongs to the peptidase U62 family.</text>
</comment>
<dbReference type="NCBIfam" id="NF008268">
    <property type="entry name" value="PRK11040.1"/>
    <property type="match status" value="1"/>
</dbReference>
<feature type="domain" description="Metalloprotease TldD/E C-terminal" evidence="3">
    <location>
        <begin position="224"/>
        <end position="432"/>
    </location>
</feature>
<evidence type="ECO:0000259" key="2">
    <source>
        <dbReference type="Pfam" id="PF01523"/>
    </source>
</evidence>
<dbReference type="RefSeq" id="WP_284101727.1">
    <property type="nucleotide sequence ID" value="NZ_JARRAF010000018.1"/>
</dbReference>
<dbReference type="InterPro" id="IPR045569">
    <property type="entry name" value="Metalloprtase-TldD/E_C"/>
</dbReference>
<dbReference type="Pfam" id="PF19289">
    <property type="entry name" value="PmbA_TldD_3rd"/>
    <property type="match status" value="1"/>
</dbReference>
<comment type="caution">
    <text evidence="5">The sequence shown here is derived from an EMBL/GenBank/DDBJ whole genome shotgun (WGS) entry which is preliminary data.</text>
</comment>
<dbReference type="EC" id="3.4.24.-" evidence="5"/>
<evidence type="ECO:0000259" key="3">
    <source>
        <dbReference type="Pfam" id="PF19289"/>
    </source>
</evidence>
<reference evidence="5" key="1">
    <citation type="submission" date="2023-03" db="EMBL/GenBank/DDBJ databases">
        <title>Chitinimonas shenzhenensis gen. nov., sp. nov., a novel member of family Burkholderiaceae isolated from activated sludge collected in Shen Zhen, China.</title>
        <authorList>
            <person name="Wang X."/>
        </authorList>
    </citation>
    <scope>NUCLEOTIDE SEQUENCE</scope>
    <source>
        <strain evidence="5">DQS-5</strain>
    </source>
</reference>
<dbReference type="InterPro" id="IPR002510">
    <property type="entry name" value="Metalloprtase-TldD/E_N"/>
</dbReference>
<keyword evidence="5" id="KW-0645">Protease</keyword>
<dbReference type="PANTHER" id="PTHR43421:SF1">
    <property type="entry name" value="METALLOPROTEASE PMBA"/>
    <property type="match status" value="1"/>
</dbReference>
<dbReference type="InterPro" id="IPR047657">
    <property type="entry name" value="PmbA"/>
</dbReference>
<evidence type="ECO:0000313" key="5">
    <source>
        <dbReference type="EMBL" id="MDK2125412.1"/>
    </source>
</evidence>
<name>A0ABT7E3C2_9NEIS</name>
<evidence type="ECO:0000256" key="1">
    <source>
        <dbReference type="ARBA" id="ARBA00005836"/>
    </source>
</evidence>
<sequence length="433" mass="45927">MLAADALRMAADAGATSCNIEVSEGFGQNVSVRVGAVETIEYNRDKGIGITVYLGQAKGHSSTSDFSPTAIRQAVEAAVAIARYTAADDCAGLPDREQLATVFPELDLYHPWDLSVERAIELALSCEAAARNIDPRITNSDGAGVSSHATHFVYANSLGFSGYSVSSRHSMSCSVIAEENDTMQRDYWYTTARAAEDLESAIAVGEHAGRRTLARLGARRIKTAQVPVLFDPSQAAGLFGHLVSAVSGGSLYRRSSFLLDSLGKPVMAPCVNVHETPFLPRGLASSPFDGEGVAVHERDLVENGVLNGYFLSSYTARKLGMTTTGNAGGCHNLLIKPTITGGQAELIKTMGRGLLVTELLGHGINMVTGDYSHGAAGFWVENGEIVHPVEEVTIAGNLKDMFMGIQAIGSDLETRGSKRVGSVLIDRMMVAGE</sequence>
<keyword evidence="6" id="KW-1185">Reference proteome</keyword>
<dbReference type="InterPro" id="IPR045570">
    <property type="entry name" value="Metalloprtase-TldD/E_cen_dom"/>
</dbReference>
<dbReference type="Pfam" id="PF01523">
    <property type="entry name" value="PmbA_TldD_1st"/>
    <property type="match status" value="1"/>
</dbReference>
<dbReference type="GO" id="GO:0008237">
    <property type="term" value="F:metallopeptidase activity"/>
    <property type="evidence" value="ECO:0007669"/>
    <property type="project" value="UniProtKB-KW"/>
</dbReference>
<evidence type="ECO:0000259" key="4">
    <source>
        <dbReference type="Pfam" id="PF19290"/>
    </source>
</evidence>
<dbReference type="Pfam" id="PF19290">
    <property type="entry name" value="PmbA_TldD_2nd"/>
    <property type="match status" value="1"/>
</dbReference>
<dbReference type="InterPro" id="IPR036059">
    <property type="entry name" value="TldD/PmbA_sf"/>
</dbReference>
<keyword evidence="5" id="KW-0482">Metalloprotease</keyword>
<feature type="domain" description="Metalloprotease TldD/E N-terminal" evidence="2">
    <location>
        <begin position="22"/>
        <end position="82"/>
    </location>
</feature>
<gene>
    <name evidence="5" type="primary">pmbA</name>
    <name evidence="5" type="ORF">PZA18_15260</name>
</gene>
<protein>
    <submittedName>
        <fullName evidence="5">Metalloprotease PmbA</fullName>
        <ecNumber evidence="5">3.4.24.-</ecNumber>
    </submittedName>
</protein>
<dbReference type="EMBL" id="JARRAF010000018">
    <property type="protein sequence ID" value="MDK2125412.1"/>
    <property type="molecule type" value="Genomic_DNA"/>
</dbReference>
<dbReference type="InterPro" id="IPR035068">
    <property type="entry name" value="TldD/PmbA_N"/>
</dbReference>
<keyword evidence="5" id="KW-0378">Hydrolase</keyword>
<accession>A0ABT7E3C2</accession>
<dbReference type="SUPFAM" id="SSF111283">
    <property type="entry name" value="Putative modulator of DNA gyrase, PmbA/TldD"/>
    <property type="match status" value="1"/>
</dbReference>
<dbReference type="PANTHER" id="PTHR43421">
    <property type="entry name" value="METALLOPROTEASE PMBA"/>
    <property type="match status" value="1"/>
</dbReference>
<dbReference type="Gene3D" id="3.30.2290.10">
    <property type="entry name" value="PmbA/TldD superfamily"/>
    <property type="match status" value="1"/>
</dbReference>
<dbReference type="Proteomes" id="UP001172778">
    <property type="component" value="Unassembled WGS sequence"/>
</dbReference>
<evidence type="ECO:0000313" key="6">
    <source>
        <dbReference type="Proteomes" id="UP001172778"/>
    </source>
</evidence>
<organism evidence="5 6">
    <name type="scientific">Parachitinimonas caeni</name>
    <dbReference type="NCBI Taxonomy" id="3031301"/>
    <lineage>
        <taxon>Bacteria</taxon>
        <taxon>Pseudomonadati</taxon>
        <taxon>Pseudomonadota</taxon>
        <taxon>Betaproteobacteria</taxon>
        <taxon>Neisseriales</taxon>
        <taxon>Chitinibacteraceae</taxon>
        <taxon>Parachitinimonas</taxon>
    </lineage>
</organism>
<feature type="domain" description="Metalloprotease TldD/E central" evidence="4">
    <location>
        <begin position="109"/>
        <end position="216"/>
    </location>
</feature>
<proteinExistence type="inferred from homology"/>